<keyword evidence="6" id="KW-0812">Transmembrane</keyword>
<evidence type="ECO:0000259" key="7">
    <source>
        <dbReference type="Pfam" id="PF01343"/>
    </source>
</evidence>
<dbReference type="Gene3D" id="3.90.226.10">
    <property type="entry name" value="2-enoyl-CoA Hydratase, Chain A, domain 1"/>
    <property type="match status" value="1"/>
</dbReference>
<keyword evidence="6" id="KW-1133">Transmembrane helix</keyword>
<feature type="transmembrane region" description="Helical" evidence="6">
    <location>
        <begin position="62"/>
        <end position="81"/>
    </location>
</feature>
<evidence type="ECO:0000256" key="6">
    <source>
        <dbReference type="SAM" id="Phobius"/>
    </source>
</evidence>
<dbReference type="Proteomes" id="UP000244948">
    <property type="component" value="Unassembled WGS sequence"/>
</dbReference>
<organism evidence="8 9">
    <name type="scientific">Ignatzschineria indica</name>
    <dbReference type="NCBI Taxonomy" id="472583"/>
    <lineage>
        <taxon>Bacteria</taxon>
        <taxon>Pseudomonadati</taxon>
        <taxon>Pseudomonadota</taxon>
        <taxon>Gammaproteobacteria</taxon>
        <taxon>Cardiobacteriales</taxon>
        <taxon>Ignatzschineriaceae</taxon>
        <taxon>Ignatzschineria</taxon>
    </lineage>
</organism>
<keyword evidence="4" id="KW-0720">Serine protease</keyword>
<name>A0A2U2AI64_9GAMM</name>
<dbReference type="CDD" id="cd07023">
    <property type="entry name" value="S49_Sppa_N_C"/>
    <property type="match status" value="1"/>
</dbReference>
<dbReference type="AlphaFoldDB" id="A0A2U2AI64"/>
<feature type="region of interest" description="Disordered" evidence="5">
    <location>
        <begin position="1"/>
        <end position="31"/>
    </location>
</feature>
<dbReference type="InterPro" id="IPR002142">
    <property type="entry name" value="Peptidase_S49"/>
</dbReference>
<proteinExistence type="inferred from homology"/>
<dbReference type="RefSeq" id="WP_109236745.1">
    <property type="nucleotide sequence ID" value="NZ_BMXZ01000005.1"/>
</dbReference>
<evidence type="ECO:0000256" key="5">
    <source>
        <dbReference type="SAM" id="MobiDB-lite"/>
    </source>
</evidence>
<evidence type="ECO:0000256" key="1">
    <source>
        <dbReference type="ARBA" id="ARBA00008683"/>
    </source>
</evidence>
<feature type="domain" description="Peptidase S49" evidence="7">
    <location>
        <begin position="169"/>
        <end position="311"/>
    </location>
</feature>
<evidence type="ECO:0000313" key="8">
    <source>
        <dbReference type="EMBL" id="PWD82348.1"/>
    </source>
</evidence>
<sequence>MSRESINHIPPLDRGALEGHYQSGSGRDSNSDGINSAHLAAALANALNNATVEARRKRRWTIFFRLLFGFLFLLMVLLFFAGRSIESGAIKVDSEGRVLDRYSAVIDLKGIIAENSDASAARLISALGKAYQDPKAVGIILRINSGGGSPVQSGYVYDEINRLRALYPHKKLFAVIEDIGASGAYYIAAAADKIYADKASLVGSIGVTAASFGFVELMDKIGIERRLYTSGEYKAFLDPFSPQNPVETELWKGVLDGVHQQFITAVKEGRGSRLKDADNPLLYSGLVWNGEQALSLGLIDGLGSAASVAREWQAPALIDFTEKEDPLSKMMRELGLGVISTIKALLPQPGLY</sequence>
<keyword evidence="2" id="KW-0645">Protease</keyword>
<feature type="compositionally biased region" description="Polar residues" evidence="5">
    <location>
        <begin position="22"/>
        <end position="31"/>
    </location>
</feature>
<evidence type="ECO:0000313" key="9">
    <source>
        <dbReference type="Proteomes" id="UP000244948"/>
    </source>
</evidence>
<dbReference type="PANTHER" id="PTHR42987:SF8">
    <property type="entry name" value="PROTEINASE"/>
    <property type="match status" value="1"/>
</dbReference>
<dbReference type="EMBL" id="QEWR01000006">
    <property type="protein sequence ID" value="PWD82348.1"/>
    <property type="molecule type" value="Genomic_DNA"/>
</dbReference>
<protein>
    <submittedName>
        <fullName evidence="8">S49 family peptidase</fullName>
    </submittedName>
</protein>
<keyword evidence="9" id="KW-1185">Reference proteome</keyword>
<evidence type="ECO:0000256" key="4">
    <source>
        <dbReference type="ARBA" id="ARBA00022825"/>
    </source>
</evidence>
<dbReference type="Pfam" id="PF01343">
    <property type="entry name" value="Peptidase_S49"/>
    <property type="match status" value="1"/>
</dbReference>
<keyword evidence="3" id="KW-0378">Hydrolase</keyword>
<dbReference type="InterPro" id="IPR029045">
    <property type="entry name" value="ClpP/crotonase-like_dom_sf"/>
</dbReference>
<comment type="caution">
    <text evidence="8">The sequence shown here is derived from an EMBL/GenBank/DDBJ whole genome shotgun (WGS) entry which is preliminary data.</text>
</comment>
<dbReference type="GO" id="GO:0006508">
    <property type="term" value="P:proteolysis"/>
    <property type="evidence" value="ECO:0007669"/>
    <property type="project" value="UniProtKB-KW"/>
</dbReference>
<keyword evidence="6" id="KW-0472">Membrane</keyword>
<dbReference type="SUPFAM" id="SSF52096">
    <property type="entry name" value="ClpP/crotonase"/>
    <property type="match status" value="1"/>
</dbReference>
<reference evidence="8 9" key="1">
    <citation type="journal article" date="2018" name="Genome Announc.">
        <title>Ignatzschineria cameli sp. nov., isolated from necrotic foot tissue of dromedaries (Camelus dromedarius) and associated maggots (Wohlfahrtia species) in Dubai.</title>
        <authorList>
            <person name="Tsang C.C."/>
            <person name="Tang J.Y."/>
            <person name="Fong J.Y."/>
            <person name="Kinne J."/>
            <person name="Lee H.H."/>
            <person name="Joseph M."/>
            <person name="Jose S."/>
            <person name="Schuster R.K."/>
            <person name="Tang Y."/>
            <person name="Sivakumar S."/>
            <person name="Chen J.H."/>
            <person name="Teng J.L."/>
            <person name="Lau S.K."/>
            <person name="Wernery U."/>
            <person name="Woo P.C."/>
        </authorList>
    </citation>
    <scope>NUCLEOTIDE SEQUENCE [LARGE SCALE GENOMIC DNA]</scope>
    <source>
        <strain evidence="8 9">KCTC 22643</strain>
    </source>
</reference>
<accession>A0A2U2AI64</accession>
<dbReference type="InterPro" id="IPR047272">
    <property type="entry name" value="S49_SppA_C"/>
</dbReference>
<dbReference type="PANTHER" id="PTHR42987">
    <property type="entry name" value="PEPTIDASE S49"/>
    <property type="match status" value="1"/>
</dbReference>
<gene>
    <name evidence="8" type="ORF">DC082_09310</name>
</gene>
<dbReference type="GO" id="GO:0008236">
    <property type="term" value="F:serine-type peptidase activity"/>
    <property type="evidence" value="ECO:0007669"/>
    <property type="project" value="UniProtKB-KW"/>
</dbReference>
<evidence type="ECO:0000256" key="3">
    <source>
        <dbReference type="ARBA" id="ARBA00022801"/>
    </source>
</evidence>
<comment type="similarity">
    <text evidence="1">Belongs to the peptidase S49 family.</text>
</comment>
<dbReference type="Gene3D" id="6.20.330.10">
    <property type="match status" value="1"/>
</dbReference>
<evidence type="ECO:0000256" key="2">
    <source>
        <dbReference type="ARBA" id="ARBA00022670"/>
    </source>
</evidence>